<dbReference type="InterPro" id="IPR009057">
    <property type="entry name" value="Homeodomain-like_sf"/>
</dbReference>
<dbReference type="VEuPathDB" id="FungiDB:RhiirFUN_025889"/>
<accession>A0A2I1GGZ9</accession>
<reference evidence="1 2" key="1">
    <citation type="submission" date="2015-10" db="EMBL/GenBank/DDBJ databases">
        <title>Genome analyses suggest a sexual origin of heterokaryosis in a supposedly ancient asexual fungus.</title>
        <authorList>
            <person name="Ropars J."/>
            <person name="Sedzielewska K."/>
            <person name="Noel J."/>
            <person name="Charron P."/>
            <person name="Farinelli L."/>
            <person name="Marton T."/>
            <person name="Kruger M."/>
            <person name="Pelin A."/>
            <person name="Brachmann A."/>
            <person name="Corradi N."/>
        </authorList>
    </citation>
    <scope>NUCLEOTIDE SEQUENCE [LARGE SCALE GENOMIC DNA]</scope>
    <source>
        <strain evidence="1 2">A4</strain>
    </source>
</reference>
<evidence type="ECO:0000313" key="2">
    <source>
        <dbReference type="Proteomes" id="UP000234323"/>
    </source>
</evidence>
<dbReference type="Gene3D" id="1.10.10.60">
    <property type="entry name" value="Homeodomain-like"/>
    <property type="match status" value="1"/>
</dbReference>
<name>A0A2I1GGZ9_9GLOM</name>
<dbReference type="VEuPathDB" id="FungiDB:RhiirA1_398720"/>
<keyword evidence="2" id="KW-1185">Reference proteome</keyword>
<dbReference type="AlphaFoldDB" id="A0A2I1GGZ9"/>
<evidence type="ECO:0000313" key="1">
    <source>
        <dbReference type="EMBL" id="PKY45896.1"/>
    </source>
</evidence>
<organism evidence="1 2">
    <name type="scientific">Rhizophagus irregularis</name>
    <dbReference type="NCBI Taxonomy" id="588596"/>
    <lineage>
        <taxon>Eukaryota</taxon>
        <taxon>Fungi</taxon>
        <taxon>Fungi incertae sedis</taxon>
        <taxon>Mucoromycota</taxon>
        <taxon>Glomeromycotina</taxon>
        <taxon>Glomeromycetes</taxon>
        <taxon>Glomerales</taxon>
        <taxon>Glomeraceae</taxon>
        <taxon>Rhizophagus</taxon>
    </lineage>
</organism>
<gene>
    <name evidence="1" type="ORF">RhiirA4_518186</name>
</gene>
<sequence>MCRSKAVYFTEEDDNMIIKHMKTYGKFTNRFVIINGLMNEKFTNIQISERWRNYLNPELCKEDLGYYEKVVIDDKVQKILMTSVKIRWREVICELLRLFGKLYSENKVKNYWNLKHRSKMVKKDIKNGAKKETKQKSCSSKYSKALQLRFRIDRIGLRFVLIRTGVRSDRSESDYINKKIKKSFYHGF</sequence>
<proteinExistence type="predicted"/>
<dbReference type="SUPFAM" id="SSF46689">
    <property type="entry name" value="Homeodomain-like"/>
    <property type="match status" value="1"/>
</dbReference>
<dbReference type="EMBL" id="LLXI01000418">
    <property type="protein sequence ID" value="PKY45896.1"/>
    <property type="molecule type" value="Genomic_DNA"/>
</dbReference>
<dbReference type="VEuPathDB" id="FungiDB:FUN_022153"/>
<comment type="caution">
    <text evidence="1">The sequence shown here is derived from an EMBL/GenBank/DDBJ whole genome shotgun (WGS) entry which is preliminary data.</text>
</comment>
<dbReference type="Proteomes" id="UP000234323">
    <property type="component" value="Unassembled WGS sequence"/>
</dbReference>
<evidence type="ECO:0008006" key="3">
    <source>
        <dbReference type="Google" id="ProtNLM"/>
    </source>
</evidence>
<protein>
    <recommendedName>
        <fullName evidence="3">HTH myb-type domain-containing protein</fullName>
    </recommendedName>
</protein>